<name>A0A6A4HVA5_9AGAR</name>
<gene>
    <name evidence="1" type="ORF">BT96DRAFT_791205</name>
</gene>
<evidence type="ECO:0000313" key="2">
    <source>
        <dbReference type="Proteomes" id="UP000799118"/>
    </source>
</evidence>
<dbReference type="EMBL" id="ML769448">
    <property type="protein sequence ID" value="KAE9401188.1"/>
    <property type="molecule type" value="Genomic_DNA"/>
</dbReference>
<organism evidence="1 2">
    <name type="scientific">Gymnopus androsaceus JB14</name>
    <dbReference type="NCBI Taxonomy" id="1447944"/>
    <lineage>
        <taxon>Eukaryota</taxon>
        <taxon>Fungi</taxon>
        <taxon>Dikarya</taxon>
        <taxon>Basidiomycota</taxon>
        <taxon>Agaricomycotina</taxon>
        <taxon>Agaricomycetes</taxon>
        <taxon>Agaricomycetidae</taxon>
        <taxon>Agaricales</taxon>
        <taxon>Marasmiineae</taxon>
        <taxon>Omphalotaceae</taxon>
        <taxon>Gymnopus</taxon>
    </lineage>
</organism>
<protein>
    <submittedName>
        <fullName evidence="1">Uncharacterized protein</fullName>
    </submittedName>
</protein>
<dbReference type="OrthoDB" id="2959849at2759"/>
<dbReference type="AlphaFoldDB" id="A0A6A4HVA5"/>
<proteinExistence type="predicted"/>
<keyword evidence="2" id="KW-1185">Reference proteome</keyword>
<evidence type="ECO:0000313" key="1">
    <source>
        <dbReference type="EMBL" id="KAE9401188.1"/>
    </source>
</evidence>
<accession>A0A6A4HVA5</accession>
<reference evidence="1" key="1">
    <citation type="journal article" date="2019" name="Environ. Microbiol.">
        <title>Fungal ecological strategies reflected in gene transcription - a case study of two litter decomposers.</title>
        <authorList>
            <person name="Barbi F."/>
            <person name="Kohler A."/>
            <person name="Barry K."/>
            <person name="Baskaran P."/>
            <person name="Daum C."/>
            <person name="Fauchery L."/>
            <person name="Ihrmark K."/>
            <person name="Kuo A."/>
            <person name="LaButti K."/>
            <person name="Lipzen A."/>
            <person name="Morin E."/>
            <person name="Grigoriev I.V."/>
            <person name="Henrissat B."/>
            <person name="Lindahl B."/>
            <person name="Martin F."/>
        </authorList>
    </citation>
    <scope>NUCLEOTIDE SEQUENCE</scope>
    <source>
        <strain evidence="1">JB14</strain>
    </source>
</reference>
<sequence length="147" mass="17621">LKVGVVARRVARAIWNETGFRFRYKTVRKDTTNPEIQTFQFYCAQYTAEQSKPKLHEDPRKHRARDKMDRYDCGGYLRITMQEGYLRDARIHFSHHTHTPYVSISITPEQLQTIREMRNQSPSKIWDHILQQDPETELTEKQIQAEW</sequence>
<dbReference type="Proteomes" id="UP000799118">
    <property type="component" value="Unassembled WGS sequence"/>
</dbReference>
<feature type="non-terminal residue" evidence="1">
    <location>
        <position position="1"/>
    </location>
</feature>
<feature type="non-terminal residue" evidence="1">
    <location>
        <position position="147"/>
    </location>
</feature>